<evidence type="ECO:0000256" key="1">
    <source>
        <dbReference type="SAM" id="Coils"/>
    </source>
</evidence>
<evidence type="ECO:0000313" key="2">
    <source>
        <dbReference type="EMBL" id="CAG9334398.1"/>
    </source>
</evidence>
<proteinExistence type="predicted"/>
<dbReference type="Proteomes" id="UP001162131">
    <property type="component" value="Unassembled WGS sequence"/>
</dbReference>
<comment type="caution">
    <text evidence="2">The sequence shown here is derived from an EMBL/GenBank/DDBJ whole genome shotgun (WGS) entry which is preliminary data.</text>
</comment>
<sequence>MERQRFTPYSTISTFRDPEQLQTYIEESTVSGLLRNINLAVKEGKESLQSYKASCSSLHSELNVMKEHIEKDTNDLNPLVGTKLNELIEQMREEFVQLTSENMRIDKQIKCLEKEQKTLEQQSNEYVGRSDKIVSWLQQEW</sequence>
<keyword evidence="1" id="KW-0175">Coiled coil</keyword>
<keyword evidence="3" id="KW-1185">Reference proteome</keyword>
<dbReference type="EMBL" id="CAJZBQ010000058">
    <property type="protein sequence ID" value="CAG9334398.1"/>
    <property type="molecule type" value="Genomic_DNA"/>
</dbReference>
<gene>
    <name evidence="2" type="ORF">BSTOLATCC_MIC61016</name>
</gene>
<reference evidence="2" key="1">
    <citation type="submission" date="2021-09" db="EMBL/GenBank/DDBJ databases">
        <authorList>
            <consortium name="AG Swart"/>
            <person name="Singh M."/>
            <person name="Singh A."/>
            <person name="Seah K."/>
            <person name="Emmerich C."/>
        </authorList>
    </citation>
    <scope>NUCLEOTIDE SEQUENCE</scope>
    <source>
        <strain evidence="2">ATCC30299</strain>
    </source>
</reference>
<evidence type="ECO:0000313" key="3">
    <source>
        <dbReference type="Proteomes" id="UP001162131"/>
    </source>
</evidence>
<protein>
    <submittedName>
        <fullName evidence="2">Uncharacterized protein</fullName>
    </submittedName>
</protein>
<name>A0AAU9K5T4_9CILI</name>
<organism evidence="2 3">
    <name type="scientific">Blepharisma stoltei</name>
    <dbReference type="NCBI Taxonomy" id="1481888"/>
    <lineage>
        <taxon>Eukaryota</taxon>
        <taxon>Sar</taxon>
        <taxon>Alveolata</taxon>
        <taxon>Ciliophora</taxon>
        <taxon>Postciliodesmatophora</taxon>
        <taxon>Heterotrichea</taxon>
        <taxon>Heterotrichida</taxon>
        <taxon>Blepharismidae</taxon>
        <taxon>Blepharisma</taxon>
    </lineage>
</organism>
<accession>A0AAU9K5T4</accession>
<feature type="coiled-coil region" evidence="1">
    <location>
        <begin position="88"/>
        <end position="129"/>
    </location>
</feature>
<dbReference type="AlphaFoldDB" id="A0AAU9K5T4"/>